<gene>
    <name evidence="1" type="ORF">CIB84_017360</name>
</gene>
<protein>
    <submittedName>
        <fullName evidence="1">Uncharacterized protein</fullName>
    </submittedName>
</protein>
<name>A0A2P4S434_BAMTH</name>
<evidence type="ECO:0000313" key="2">
    <source>
        <dbReference type="Proteomes" id="UP000237246"/>
    </source>
</evidence>
<keyword evidence="2" id="KW-1185">Reference proteome</keyword>
<organism evidence="1 2">
    <name type="scientific">Bambusicola thoracicus</name>
    <name type="common">Chinese bamboo-partridge</name>
    <name type="synonym">Perdix thoracica</name>
    <dbReference type="NCBI Taxonomy" id="9083"/>
    <lineage>
        <taxon>Eukaryota</taxon>
        <taxon>Metazoa</taxon>
        <taxon>Chordata</taxon>
        <taxon>Craniata</taxon>
        <taxon>Vertebrata</taxon>
        <taxon>Euteleostomi</taxon>
        <taxon>Archelosauria</taxon>
        <taxon>Archosauria</taxon>
        <taxon>Dinosauria</taxon>
        <taxon>Saurischia</taxon>
        <taxon>Theropoda</taxon>
        <taxon>Coelurosauria</taxon>
        <taxon>Aves</taxon>
        <taxon>Neognathae</taxon>
        <taxon>Galloanserae</taxon>
        <taxon>Galliformes</taxon>
        <taxon>Phasianidae</taxon>
        <taxon>Perdicinae</taxon>
        <taxon>Bambusicola</taxon>
    </lineage>
</organism>
<reference evidence="1 2" key="1">
    <citation type="submission" date="2018-01" db="EMBL/GenBank/DDBJ databases">
        <title>Comparison of the Chinese Bamboo Partridge and Red Junglefowl genome sequences highlights the importance of demography in genome evolution.</title>
        <authorList>
            <person name="Tiley G.P."/>
            <person name="Kimball R.T."/>
            <person name="Braun E.L."/>
            <person name="Burleigh J.G."/>
        </authorList>
    </citation>
    <scope>NUCLEOTIDE SEQUENCE [LARGE SCALE GENOMIC DNA]</scope>
    <source>
        <strain evidence="1">RTK389</strain>
        <tissue evidence="1">Blood</tissue>
    </source>
</reference>
<dbReference type="Proteomes" id="UP000237246">
    <property type="component" value="Unassembled WGS sequence"/>
</dbReference>
<dbReference type="AlphaFoldDB" id="A0A2P4S434"/>
<evidence type="ECO:0000313" key="1">
    <source>
        <dbReference type="EMBL" id="POI18897.1"/>
    </source>
</evidence>
<sequence>MSFYSCWRHKKTGAFFFS</sequence>
<accession>A0A2P4S434</accession>
<proteinExistence type="predicted"/>
<comment type="caution">
    <text evidence="1">The sequence shown here is derived from an EMBL/GenBank/DDBJ whole genome shotgun (WGS) entry which is preliminary data.</text>
</comment>
<dbReference type="EMBL" id="PPHD01114147">
    <property type="protein sequence ID" value="POI18897.1"/>
    <property type="molecule type" value="Genomic_DNA"/>
</dbReference>